<reference evidence="1" key="1">
    <citation type="submission" date="2014-09" db="EMBL/GenBank/DDBJ databases">
        <authorList>
            <person name="Magalhaes I.L.F."/>
            <person name="Oliveira U."/>
            <person name="Santos F.R."/>
            <person name="Vidigal T.H.D.A."/>
            <person name="Brescovit A.D."/>
            <person name="Santos A.J."/>
        </authorList>
    </citation>
    <scope>NUCLEOTIDE SEQUENCE</scope>
    <source>
        <tissue evidence="1">Shoot tissue taken approximately 20 cm above the soil surface</tissue>
    </source>
</reference>
<reference evidence="1" key="2">
    <citation type="journal article" date="2015" name="Data Brief">
        <title>Shoot transcriptome of the giant reed, Arundo donax.</title>
        <authorList>
            <person name="Barrero R.A."/>
            <person name="Guerrero F.D."/>
            <person name="Moolhuijzen P."/>
            <person name="Goolsby J.A."/>
            <person name="Tidwell J."/>
            <person name="Bellgard S.E."/>
            <person name="Bellgard M.I."/>
        </authorList>
    </citation>
    <scope>NUCLEOTIDE SEQUENCE</scope>
    <source>
        <tissue evidence="1">Shoot tissue taken approximately 20 cm above the soil surface</tissue>
    </source>
</reference>
<proteinExistence type="predicted"/>
<accession>A0A0A9H397</accession>
<dbReference type="AlphaFoldDB" id="A0A0A9H397"/>
<evidence type="ECO:0000313" key="1">
    <source>
        <dbReference type="EMBL" id="JAE27353.1"/>
    </source>
</evidence>
<protein>
    <submittedName>
        <fullName evidence="1">Uncharacterized protein</fullName>
    </submittedName>
</protein>
<sequence>MRRDEGCFFLILFCHPNLMVAGISVEKTYHLTHRCGIN</sequence>
<organism evidence="1">
    <name type="scientific">Arundo donax</name>
    <name type="common">Giant reed</name>
    <name type="synonym">Donax arundinaceus</name>
    <dbReference type="NCBI Taxonomy" id="35708"/>
    <lineage>
        <taxon>Eukaryota</taxon>
        <taxon>Viridiplantae</taxon>
        <taxon>Streptophyta</taxon>
        <taxon>Embryophyta</taxon>
        <taxon>Tracheophyta</taxon>
        <taxon>Spermatophyta</taxon>
        <taxon>Magnoliopsida</taxon>
        <taxon>Liliopsida</taxon>
        <taxon>Poales</taxon>
        <taxon>Poaceae</taxon>
        <taxon>PACMAD clade</taxon>
        <taxon>Arundinoideae</taxon>
        <taxon>Arundineae</taxon>
        <taxon>Arundo</taxon>
    </lineage>
</organism>
<dbReference type="EMBL" id="GBRH01170543">
    <property type="protein sequence ID" value="JAE27353.1"/>
    <property type="molecule type" value="Transcribed_RNA"/>
</dbReference>
<name>A0A0A9H397_ARUDO</name>